<dbReference type="STRING" id="156889.Mmc1_3034"/>
<dbReference type="EMBL" id="CP000471">
    <property type="protein sequence ID" value="ABK45525.1"/>
    <property type="molecule type" value="Genomic_DNA"/>
</dbReference>
<protein>
    <submittedName>
        <fullName evidence="2">Flagellar biosynthetic protein (FlhB)-like protein</fullName>
    </submittedName>
</protein>
<keyword evidence="3" id="KW-1185">Reference proteome</keyword>
<keyword evidence="2" id="KW-0282">Flagellum</keyword>
<dbReference type="Gene3D" id="3.40.1690.10">
    <property type="entry name" value="secretion proteins EscU"/>
    <property type="match status" value="1"/>
</dbReference>
<proteinExistence type="inferred from homology"/>
<keyword evidence="2" id="KW-0966">Cell projection</keyword>
<dbReference type="InterPro" id="IPR029025">
    <property type="entry name" value="T3SS_substrate_exporter_C"/>
</dbReference>
<dbReference type="Proteomes" id="UP000002586">
    <property type="component" value="Chromosome"/>
</dbReference>
<evidence type="ECO:0000313" key="3">
    <source>
        <dbReference type="Proteomes" id="UP000002586"/>
    </source>
</evidence>
<accession>A0LC32</accession>
<dbReference type="HOGENOM" id="CLU_041013_4_2_5"/>
<dbReference type="AlphaFoldDB" id="A0LC32"/>
<keyword evidence="2" id="KW-0969">Cilium</keyword>
<dbReference type="Pfam" id="PF01312">
    <property type="entry name" value="Bac_export_2"/>
    <property type="match status" value="1"/>
</dbReference>
<organism evidence="2 3">
    <name type="scientific">Magnetococcus marinus (strain ATCC BAA-1437 / JCM 17883 / MC-1)</name>
    <dbReference type="NCBI Taxonomy" id="156889"/>
    <lineage>
        <taxon>Bacteria</taxon>
        <taxon>Pseudomonadati</taxon>
        <taxon>Pseudomonadota</taxon>
        <taxon>Magnetococcia</taxon>
        <taxon>Magnetococcales</taxon>
        <taxon>Magnetococcaceae</taxon>
        <taxon>Magnetococcus</taxon>
    </lineage>
</organism>
<dbReference type="SUPFAM" id="SSF160544">
    <property type="entry name" value="EscU C-terminal domain-like"/>
    <property type="match status" value="1"/>
</dbReference>
<dbReference type="InterPro" id="IPR006135">
    <property type="entry name" value="T3SS_substrate_exporter"/>
</dbReference>
<dbReference type="PANTHER" id="PTHR30531">
    <property type="entry name" value="FLAGELLAR BIOSYNTHETIC PROTEIN FLHB"/>
    <property type="match status" value="1"/>
</dbReference>
<dbReference type="KEGG" id="mgm:Mmc1_3034"/>
<evidence type="ECO:0000256" key="1">
    <source>
        <dbReference type="ARBA" id="ARBA00010690"/>
    </source>
</evidence>
<reference evidence="2 3" key="2">
    <citation type="journal article" date="2012" name="Int. J. Syst. Evol. Microbiol.">
        <title>Magnetococcus marinus gen. nov., sp. nov., a marine, magnetotactic bacterium that represents a novel lineage (Magnetococcaceae fam. nov.; Magnetococcales ord. nov.) at the base of the Alphaproteobacteria.</title>
        <authorList>
            <person name="Bazylinski D.A."/>
            <person name="Williams T.J."/>
            <person name="Lefevre C.T."/>
            <person name="Berg R.J."/>
            <person name="Zhang C.L."/>
            <person name="Bowser S.S."/>
            <person name="Dean A.J."/>
            <person name="Beveridge T.J."/>
        </authorList>
    </citation>
    <scope>NUCLEOTIDE SEQUENCE [LARGE SCALE GENOMIC DNA]</scope>
    <source>
        <strain evidence="3">ATCC BAA-1437 / JCM 17883 / MC-1</strain>
    </source>
</reference>
<comment type="similarity">
    <text evidence="1">Belongs to the type III secretion exporter family.</text>
</comment>
<name>A0LC32_MAGMM</name>
<gene>
    <name evidence="2" type="ordered locus">Mmc1_3034</name>
</gene>
<dbReference type="RefSeq" id="WP_011714589.1">
    <property type="nucleotide sequence ID" value="NC_008576.1"/>
</dbReference>
<dbReference type="GO" id="GO:0005886">
    <property type="term" value="C:plasma membrane"/>
    <property type="evidence" value="ECO:0007669"/>
    <property type="project" value="TreeGrafter"/>
</dbReference>
<dbReference type="PANTHER" id="PTHR30531:SF12">
    <property type="entry name" value="FLAGELLAR BIOSYNTHETIC PROTEIN FLHB"/>
    <property type="match status" value="1"/>
</dbReference>
<dbReference type="eggNOG" id="COG2257">
    <property type="taxonomic scope" value="Bacteria"/>
</dbReference>
<evidence type="ECO:0000313" key="2">
    <source>
        <dbReference type="EMBL" id="ABK45525.1"/>
    </source>
</evidence>
<reference evidence="3" key="1">
    <citation type="journal article" date="2009" name="Appl. Environ. Microbiol.">
        <title>Complete genome sequence of the chemolithoautotrophic marine magnetotactic coccus strain MC-1.</title>
        <authorList>
            <person name="Schubbe S."/>
            <person name="Williams T.J."/>
            <person name="Xie G."/>
            <person name="Kiss H.E."/>
            <person name="Brettin T.S."/>
            <person name="Martinez D."/>
            <person name="Ross C.A."/>
            <person name="Schuler D."/>
            <person name="Cox B.L."/>
            <person name="Nealson K.H."/>
            <person name="Bazylinski D.A."/>
        </authorList>
    </citation>
    <scope>NUCLEOTIDE SEQUENCE [LARGE SCALE GENOMIC DNA]</scope>
    <source>
        <strain evidence="3">ATCC BAA-1437 / JCM 17883 / MC-1</strain>
    </source>
</reference>
<dbReference type="GO" id="GO:0009306">
    <property type="term" value="P:protein secretion"/>
    <property type="evidence" value="ECO:0007669"/>
    <property type="project" value="InterPro"/>
</dbReference>
<sequence length="100" mass="10978">MADSQDGNNSYMHKRAVALRYRLGKDTSPRVTASGRGRLAETILKRAKEGDVPLLEDPDLVHLLEKIPVGSEVPPQLYQAVAEVLAYIYRINGRMGGKGS</sequence>